<accession>A0A2A2HCR2</accession>
<keyword evidence="1" id="KW-1003">Cell membrane</keyword>
<comment type="similarity">
    <text evidence="1">Belongs to the BioY family.</text>
</comment>
<evidence type="ECO:0000256" key="1">
    <source>
        <dbReference type="PIRNR" id="PIRNR016661"/>
    </source>
</evidence>
<dbReference type="PIRSF" id="PIRSF016661">
    <property type="entry name" value="BioY"/>
    <property type="match status" value="1"/>
</dbReference>
<evidence type="ECO:0000313" key="3">
    <source>
        <dbReference type="EMBL" id="PAV07155.1"/>
    </source>
</evidence>
<dbReference type="InterPro" id="IPR003784">
    <property type="entry name" value="BioY"/>
</dbReference>
<dbReference type="Pfam" id="PF02632">
    <property type="entry name" value="BioY"/>
    <property type="match status" value="1"/>
</dbReference>
<dbReference type="PANTHER" id="PTHR34295:SF1">
    <property type="entry name" value="BIOTIN TRANSPORTER BIOY"/>
    <property type="match status" value="1"/>
</dbReference>
<dbReference type="Proteomes" id="UP000217528">
    <property type="component" value="Unassembled WGS sequence"/>
</dbReference>
<feature type="transmembrane region" description="Helical" evidence="2">
    <location>
        <begin position="136"/>
        <end position="160"/>
    </location>
</feature>
<dbReference type="PANTHER" id="PTHR34295">
    <property type="entry name" value="BIOTIN TRANSPORTER BIOY"/>
    <property type="match status" value="1"/>
</dbReference>
<dbReference type="GO" id="GO:0005886">
    <property type="term" value="C:plasma membrane"/>
    <property type="evidence" value="ECO:0007669"/>
    <property type="project" value="UniProtKB-SubCell"/>
</dbReference>
<dbReference type="Gene3D" id="1.10.1760.20">
    <property type="match status" value="1"/>
</dbReference>
<reference evidence="3 5" key="2">
    <citation type="journal article" date="2017" name="BMC Genomics">
        <title>Genomic analysis of methanogenic archaea reveals a shift towards energy conservation.</title>
        <authorList>
            <person name="Gilmore S.P."/>
            <person name="Henske J.K."/>
            <person name="Sexton J.A."/>
            <person name="Solomon K.V."/>
            <person name="Seppala S."/>
            <person name="Yoo J.I."/>
            <person name="Huyett L.M."/>
            <person name="Pressman A."/>
            <person name="Cogan J.Z."/>
            <person name="Kivenson V."/>
            <person name="Peng X."/>
            <person name="Tan Y."/>
            <person name="Valentine D.L."/>
            <person name="O'Malley M.A."/>
        </authorList>
    </citation>
    <scope>NUCLEOTIDE SEQUENCE [LARGE SCALE GENOMIC DNA]</scope>
    <source>
        <strain evidence="3 5">1R-7</strain>
    </source>
</reference>
<keyword evidence="1" id="KW-0813">Transport</keyword>
<proteinExistence type="inferred from homology"/>
<evidence type="ECO:0000313" key="6">
    <source>
        <dbReference type="Proteomes" id="UP000246004"/>
    </source>
</evidence>
<dbReference type="RefSeq" id="WP_095608821.1">
    <property type="nucleotide sequence ID" value="NZ_LMVN01000021.1"/>
</dbReference>
<sequence length="203" mass="22157">MFININKIHEIQSSWYNWRQNASTITMTLMALIFACFTGLMAQVSIAVPWSPVLITFQTFAVLMAGTLLGEKYGGLSMILYLIIGVAGVPWFSDANSGISAVLSASGGYLFGFIIAATFTGYVFDHYENARKPLQCFALMLFANWVLIYIPGLVGLYFYMTSTGATVTLAKLLIAGVVPFIFGNIFKILLATGISTSILPKED</sequence>
<organism evidence="3 5">
    <name type="scientific">Methanosphaera cuniculi</name>
    <dbReference type="NCBI Taxonomy" id="1077256"/>
    <lineage>
        <taxon>Archaea</taxon>
        <taxon>Methanobacteriati</taxon>
        <taxon>Methanobacteriota</taxon>
        <taxon>Methanomada group</taxon>
        <taxon>Methanobacteria</taxon>
        <taxon>Methanobacteriales</taxon>
        <taxon>Methanobacteriaceae</taxon>
        <taxon>Methanosphaera</taxon>
    </lineage>
</organism>
<evidence type="ECO:0000313" key="5">
    <source>
        <dbReference type="Proteomes" id="UP000217528"/>
    </source>
</evidence>
<evidence type="ECO:0000256" key="2">
    <source>
        <dbReference type="SAM" id="Phobius"/>
    </source>
</evidence>
<feature type="transmembrane region" description="Helical" evidence="2">
    <location>
        <begin position="50"/>
        <end position="69"/>
    </location>
</feature>
<reference evidence="4 6" key="1">
    <citation type="submission" date="2016-04" db="EMBL/GenBank/DDBJ databases">
        <title>Genome sequence of Methanosphaera cuniculi DSM 4103.</title>
        <authorList>
            <person name="Poehlein A."/>
            <person name="Seedorf H."/>
            <person name="Daniel R."/>
        </authorList>
    </citation>
    <scope>NUCLEOTIDE SEQUENCE [LARGE SCALE GENOMIC DNA]</scope>
    <source>
        <strain evidence="4 6">DSM 4103</strain>
    </source>
</reference>
<keyword evidence="1 2" id="KW-0472">Membrane</keyword>
<feature type="transmembrane region" description="Helical" evidence="2">
    <location>
        <begin position="99"/>
        <end position="124"/>
    </location>
</feature>
<dbReference type="AlphaFoldDB" id="A0A2A2HCR2"/>
<feature type="transmembrane region" description="Helical" evidence="2">
    <location>
        <begin position="21"/>
        <end position="44"/>
    </location>
</feature>
<keyword evidence="5" id="KW-1185">Reference proteome</keyword>
<comment type="subcellular location">
    <subcellularLocation>
        <location evidence="1">Cell membrane</location>
        <topology evidence="1">Multi-pass membrane protein</topology>
    </subcellularLocation>
</comment>
<feature type="transmembrane region" description="Helical" evidence="2">
    <location>
        <begin position="172"/>
        <end position="199"/>
    </location>
</feature>
<dbReference type="OrthoDB" id="50443at2157"/>
<dbReference type="EMBL" id="LMVN01000021">
    <property type="protein sequence ID" value="PAV07155.1"/>
    <property type="molecule type" value="Genomic_DNA"/>
</dbReference>
<name>A0A2A2HCR2_9EURY</name>
<protein>
    <submittedName>
        <fullName evidence="3">BioY protein</fullName>
    </submittedName>
    <submittedName>
        <fullName evidence="4">Biotin transporter BioY</fullName>
    </submittedName>
</protein>
<comment type="caution">
    <text evidence="3">The sequence shown here is derived from an EMBL/GenBank/DDBJ whole genome shotgun (WGS) entry which is preliminary data.</text>
</comment>
<evidence type="ECO:0000313" key="4">
    <source>
        <dbReference type="EMBL" id="PWL07606.1"/>
    </source>
</evidence>
<keyword evidence="2" id="KW-0812">Transmembrane</keyword>
<dbReference type="Proteomes" id="UP000246004">
    <property type="component" value="Unassembled WGS sequence"/>
</dbReference>
<keyword evidence="2" id="KW-1133">Transmembrane helix</keyword>
<feature type="transmembrane region" description="Helical" evidence="2">
    <location>
        <begin position="76"/>
        <end position="93"/>
    </location>
</feature>
<gene>
    <name evidence="4" type="primary">bioY_2</name>
    <name evidence="3" type="ORF">ASJ82_05635</name>
    <name evidence="4" type="ORF">MSCUN_14800</name>
</gene>
<dbReference type="EMBL" id="LWMS01000046">
    <property type="protein sequence ID" value="PWL07606.1"/>
    <property type="molecule type" value="Genomic_DNA"/>
</dbReference>
<dbReference type="GO" id="GO:0015225">
    <property type="term" value="F:biotin transmembrane transporter activity"/>
    <property type="evidence" value="ECO:0007669"/>
    <property type="project" value="UniProtKB-UniRule"/>
</dbReference>